<sequence>MLDGPEDRPKGTSGWAKGNQGMGQR</sequence>
<dbReference type="Proteomes" id="UP000183567">
    <property type="component" value="Unassembled WGS sequence"/>
</dbReference>
<comment type="caution">
    <text evidence="2">The sequence shown here is derived from an EMBL/GenBank/DDBJ whole genome shotgun (WGS) entry which is preliminary data.</text>
</comment>
<evidence type="ECO:0000313" key="2">
    <source>
        <dbReference type="EMBL" id="OJA12445.1"/>
    </source>
</evidence>
<dbReference type="AlphaFoldDB" id="A0A1J8PU84"/>
<evidence type="ECO:0000256" key="1">
    <source>
        <dbReference type="SAM" id="MobiDB-lite"/>
    </source>
</evidence>
<organism evidence="2 3">
    <name type="scientific">Rhizopogon vesiculosus</name>
    <dbReference type="NCBI Taxonomy" id="180088"/>
    <lineage>
        <taxon>Eukaryota</taxon>
        <taxon>Fungi</taxon>
        <taxon>Dikarya</taxon>
        <taxon>Basidiomycota</taxon>
        <taxon>Agaricomycotina</taxon>
        <taxon>Agaricomycetes</taxon>
        <taxon>Agaricomycetidae</taxon>
        <taxon>Boletales</taxon>
        <taxon>Suillineae</taxon>
        <taxon>Rhizopogonaceae</taxon>
        <taxon>Rhizopogon</taxon>
    </lineage>
</organism>
<accession>A0A1J8PU84</accession>
<reference evidence="2 3" key="1">
    <citation type="submission" date="2016-03" db="EMBL/GenBank/DDBJ databases">
        <title>Comparative genomics of the ectomycorrhizal sister species Rhizopogon vinicolor and Rhizopogon vesiculosus (Basidiomycota: Boletales) reveals a divergence of the mating type B locus.</title>
        <authorList>
            <person name="Mujic A.B."/>
            <person name="Kuo A."/>
            <person name="Tritt A."/>
            <person name="Lipzen A."/>
            <person name="Chen C."/>
            <person name="Johnson J."/>
            <person name="Sharma A."/>
            <person name="Barry K."/>
            <person name="Grigoriev I.V."/>
            <person name="Spatafora J.W."/>
        </authorList>
    </citation>
    <scope>NUCLEOTIDE SEQUENCE [LARGE SCALE GENOMIC DNA]</scope>
    <source>
        <strain evidence="2 3">AM-OR11-056</strain>
    </source>
</reference>
<feature type="non-terminal residue" evidence="2">
    <location>
        <position position="25"/>
    </location>
</feature>
<feature type="compositionally biased region" description="Basic and acidic residues" evidence="1">
    <location>
        <begin position="1"/>
        <end position="10"/>
    </location>
</feature>
<feature type="region of interest" description="Disordered" evidence="1">
    <location>
        <begin position="1"/>
        <end position="25"/>
    </location>
</feature>
<name>A0A1J8PU84_9AGAM</name>
<evidence type="ECO:0000313" key="3">
    <source>
        <dbReference type="Proteomes" id="UP000183567"/>
    </source>
</evidence>
<proteinExistence type="predicted"/>
<protein>
    <submittedName>
        <fullName evidence="2">Uncharacterized protein</fullName>
    </submittedName>
</protein>
<gene>
    <name evidence="2" type="ORF">AZE42_13379</name>
</gene>
<dbReference type="EMBL" id="LVVM01004664">
    <property type="protein sequence ID" value="OJA12445.1"/>
    <property type="molecule type" value="Genomic_DNA"/>
</dbReference>
<keyword evidence="3" id="KW-1185">Reference proteome</keyword>